<evidence type="ECO:0000256" key="11">
    <source>
        <dbReference type="ARBA" id="ARBA00023136"/>
    </source>
</evidence>
<dbReference type="GO" id="GO:0030158">
    <property type="term" value="F:protein xylosyltransferase activity"/>
    <property type="evidence" value="ECO:0007669"/>
    <property type="project" value="InterPro"/>
</dbReference>
<evidence type="ECO:0000256" key="4">
    <source>
        <dbReference type="ARBA" id="ARBA00022679"/>
    </source>
</evidence>
<evidence type="ECO:0000256" key="12">
    <source>
        <dbReference type="ARBA" id="ARBA00023157"/>
    </source>
</evidence>
<evidence type="ECO:0000256" key="3">
    <source>
        <dbReference type="ARBA" id="ARBA00022676"/>
    </source>
</evidence>
<dbReference type="PANTHER" id="PTHR46025:SF3">
    <property type="entry name" value="XYLOSYLTRANSFERASE OXT"/>
    <property type="match status" value="1"/>
</dbReference>
<dbReference type="AlphaFoldDB" id="A0A3B6VJL1"/>
<comment type="subcellular location">
    <subcellularLocation>
        <location evidence="2">Endoplasmic reticulum membrane</location>
        <topology evidence="2">Single-pass type II membrane protein</topology>
    </subcellularLocation>
    <subcellularLocation>
        <location evidence="1">Golgi apparatus membrane</location>
        <topology evidence="1">Single-pass type II membrane protein</topology>
    </subcellularLocation>
</comment>
<name>A0A3B6VJL1_BRAPL</name>
<dbReference type="Proteomes" id="UP000010793">
    <property type="component" value="Chromosome"/>
</dbReference>
<dbReference type="PANTHER" id="PTHR46025">
    <property type="entry name" value="XYLOSYLTRANSFERASE OXT"/>
    <property type="match status" value="1"/>
</dbReference>
<proteinExistence type="predicted"/>
<evidence type="ECO:0000256" key="5">
    <source>
        <dbReference type="ARBA" id="ARBA00022692"/>
    </source>
</evidence>
<evidence type="ECO:0000256" key="1">
    <source>
        <dbReference type="ARBA" id="ARBA00004323"/>
    </source>
</evidence>
<keyword evidence="10" id="KW-0333">Golgi apparatus</keyword>
<keyword evidence="11" id="KW-0472">Membrane</keyword>
<keyword evidence="5" id="KW-0812">Transmembrane</keyword>
<evidence type="ECO:0000256" key="14">
    <source>
        <dbReference type="ARBA" id="ARBA00042865"/>
    </source>
</evidence>
<dbReference type="InterPro" id="IPR003406">
    <property type="entry name" value="Glyco_trans_14"/>
</dbReference>
<dbReference type="Pfam" id="PF02485">
    <property type="entry name" value="Branch"/>
    <property type="match status" value="1"/>
</dbReference>
<dbReference type="EMBL" id="CP002873">
    <property type="protein sequence ID" value="AGA65394.1"/>
    <property type="molecule type" value="Genomic_DNA"/>
</dbReference>
<accession>A0A3B6VJL1</accession>
<sequence>MSRICFIIIAHKNYNQTMRLINHLKTDFDLYVHIDKKSKLNIKSFDNVYIYKKYSVYYGGFSQITTTLYLMKEAFKNNYDRYIFISAQDIPLKTNKEINEFFKNKINKEFISYQDVEADENMYKEMCYRFNTYNLGPLYRKCLHAKVRAFISNIPFLKREMPKNIYYGSSWWNLTNNAIKYILEYIEKNPNFLKRFNYTWCGDEMFFQSILLNSEFKNDCINDNLRYIDWSEKKGSSPKTFNINDYNIIKENINNNLFARKFDENFDNDIINKLYKDLEVK</sequence>
<keyword evidence="7" id="KW-0256">Endoplasmic reticulum</keyword>
<evidence type="ECO:0000256" key="6">
    <source>
        <dbReference type="ARBA" id="ARBA00022723"/>
    </source>
</evidence>
<protein>
    <recommendedName>
        <fullName evidence="14">Peptide O-xylosyltransferase</fullName>
    </recommendedName>
</protein>
<gene>
    <name evidence="15" type="ORF">BPP43_00130</name>
</gene>
<keyword evidence="13" id="KW-0325">Glycoprotein</keyword>
<evidence type="ECO:0000256" key="10">
    <source>
        <dbReference type="ARBA" id="ARBA00023034"/>
    </source>
</evidence>
<dbReference type="KEGG" id="bpip:BPP43_00130"/>
<keyword evidence="16" id="KW-1185">Reference proteome</keyword>
<dbReference type="GO" id="GO:0015012">
    <property type="term" value="P:heparan sulfate proteoglycan biosynthetic process"/>
    <property type="evidence" value="ECO:0007669"/>
    <property type="project" value="TreeGrafter"/>
</dbReference>
<evidence type="ECO:0000256" key="7">
    <source>
        <dbReference type="ARBA" id="ARBA00022824"/>
    </source>
</evidence>
<reference evidence="15 16" key="1">
    <citation type="journal article" date="2013" name="Genome Announc.">
        <title>Complete Genome Sequence of the Porcine Strain Brachyspira pilosicoli P43/6/78(T.).</title>
        <authorList>
            <person name="Lin C."/>
            <person name="den Bakker H.C."/>
            <person name="Suzuki H."/>
            <person name="Lefebure T."/>
            <person name="Ponnala L."/>
            <person name="Sun Q."/>
            <person name="Stanhope M.J."/>
            <person name="Wiedmann M."/>
            <person name="Duhamel G.E."/>
        </authorList>
    </citation>
    <scope>NUCLEOTIDE SEQUENCE [LARGE SCALE GENOMIC DNA]</scope>
    <source>
        <strain evidence="15 16">P43/6/78</strain>
    </source>
</reference>
<dbReference type="InterPro" id="IPR043538">
    <property type="entry name" value="XYLT"/>
</dbReference>
<keyword evidence="4" id="KW-0808">Transferase</keyword>
<evidence type="ECO:0000256" key="9">
    <source>
        <dbReference type="ARBA" id="ARBA00022989"/>
    </source>
</evidence>
<evidence type="ECO:0000313" key="16">
    <source>
        <dbReference type="Proteomes" id="UP000010793"/>
    </source>
</evidence>
<dbReference type="GO" id="GO:0050650">
    <property type="term" value="P:chondroitin sulfate proteoglycan biosynthetic process"/>
    <property type="evidence" value="ECO:0007669"/>
    <property type="project" value="TreeGrafter"/>
</dbReference>
<evidence type="ECO:0000313" key="15">
    <source>
        <dbReference type="EMBL" id="AGA65394.1"/>
    </source>
</evidence>
<keyword evidence="9" id="KW-1133">Transmembrane helix</keyword>
<keyword evidence="8" id="KW-0735">Signal-anchor</keyword>
<dbReference type="GO" id="GO:0046872">
    <property type="term" value="F:metal ion binding"/>
    <property type="evidence" value="ECO:0007669"/>
    <property type="project" value="UniProtKB-KW"/>
</dbReference>
<evidence type="ECO:0000256" key="2">
    <source>
        <dbReference type="ARBA" id="ARBA00004648"/>
    </source>
</evidence>
<dbReference type="GO" id="GO:0016020">
    <property type="term" value="C:membrane"/>
    <property type="evidence" value="ECO:0007669"/>
    <property type="project" value="InterPro"/>
</dbReference>
<evidence type="ECO:0000256" key="13">
    <source>
        <dbReference type="ARBA" id="ARBA00023180"/>
    </source>
</evidence>
<organism evidence="15 16">
    <name type="scientific">Brachyspira pilosicoli P43/6/78</name>
    <dbReference type="NCBI Taxonomy" id="1042417"/>
    <lineage>
        <taxon>Bacteria</taxon>
        <taxon>Pseudomonadati</taxon>
        <taxon>Spirochaetota</taxon>
        <taxon>Spirochaetia</taxon>
        <taxon>Brachyspirales</taxon>
        <taxon>Brachyspiraceae</taxon>
        <taxon>Brachyspira</taxon>
    </lineage>
</organism>
<dbReference type="RefSeq" id="WP_015273808.1">
    <property type="nucleotide sequence ID" value="NC_019908.1"/>
</dbReference>
<keyword evidence="12" id="KW-1015">Disulfide bond</keyword>
<evidence type="ECO:0000256" key="8">
    <source>
        <dbReference type="ARBA" id="ARBA00022968"/>
    </source>
</evidence>
<keyword evidence="6" id="KW-0479">Metal-binding</keyword>
<keyword evidence="3" id="KW-0328">Glycosyltransferase</keyword>